<reference evidence="1" key="1">
    <citation type="thesis" date="2020" institute="ProQuest LLC" country="789 East Eisenhower Parkway, Ann Arbor, MI, USA">
        <title>Comparative Genomics and Chromosome Evolution.</title>
        <authorList>
            <person name="Mudd A.B."/>
        </authorList>
    </citation>
    <scope>NUCLEOTIDE SEQUENCE</scope>
    <source>
        <strain evidence="1">237g6f4</strain>
        <tissue evidence="1">Blood</tissue>
    </source>
</reference>
<comment type="caution">
    <text evidence="1">The sequence shown here is derived from an EMBL/GenBank/DDBJ whole genome shotgun (WGS) entry which is preliminary data.</text>
</comment>
<accession>A0AAV7DN12</accession>
<proteinExistence type="predicted"/>
<keyword evidence="2" id="KW-1185">Reference proteome</keyword>
<organism evidence="1 2">
    <name type="scientific">Engystomops pustulosus</name>
    <name type="common">Tungara frog</name>
    <name type="synonym">Physalaemus pustulosus</name>
    <dbReference type="NCBI Taxonomy" id="76066"/>
    <lineage>
        <taxon>Eukaryota</taxon>
        <taxon>Metazoa</taxon>
        <taxon>Chordata</taxon>
        <taxon>Craniata</taxon>
        <taxon>Vertebrata</taxon>
        <taxon>Euteleostomi</taxon>
        <taxon>Amphibia</taxon>
        <taxon>Batrachia</taxon>
        <taxon>Anura</taxon>
        <taxon>Neobatrachia</taxon>
        <taxon>Hyloidea</taxon>
        <taxon>Leptodactylidae</taxon>
        <taxon>Leiuperinae</taxon>
        <taxon>Engystomops</taxon>
    </lineage>
</organism>
<evidence type="ECO:0000313" key="1">
    <source>
        <dbReference type="EMBL" id="KAG8598948.1"/>
    </source>
</evidence>
<name>A0AAV7DN12_ENGPU</name>
<sequence length="94" mass="10647">MTLKPFVHKQFVSTNSLPARSGFFRLNLNSLHSVRSVKSVQDTVYDLWTDQGPGLIPISDYRGQSHCDQDLREHRLSMHIQLGLLGAHTLLCES</sequence>
<dbReference type="AlphaFoldDB" id="A0AAV7DN12"/>
<evidence type="ECO:0000313" key="2">
    <source>
        <dbReference type="Proteomes" id="UP000824782"/>
    </source>
</evidence>
<dbReference type="Proteomes" id="UP000824782">
    <property type="component" value="Unassembled WGS sequence"/>
</dbReference>
<protein>
    <submittedName>
        <fullName evidence="1">Uncharacterized protein</fullName>
    </submittedName>
</protein>
<dbReference type="EMBL" id="WNYA01000001">
    <property type="protein sequence ID" value="KAG8598948.1"/>
    <property type="molecule type" value="Genomic_DNA"/>
</dbReference>
<gene>
    <name evidence="1" type="ORF">GDO81_002815</name>
</gene>